<evidence type="ECO:0000313" key="3">
    <source>
        <dbReference type="Proteomes" id="UP000033166"/>
    </source>
</evidence>
<feature type="domain" description="AAA+ ATPase" evidence="1">
    <location>
        <begin position="21"/>
        <end position="315"/>
    </location>
</feature>
<dbReference type="PANTHER" id="PTHR43581:SF2">
    <property type="entry name" value="EXCINUCLEASE ATPASE SUBUNIT"/>
    <property type="match status" value="1"/>
</dbReference>
<gene>
    <name evidence="2" type="ORF">LACPI_2161</name>
</gene>
<dbReference type="Pfam" id="PF13304">
    <property type="entry name" value="AAA_21"/>
    <property type="match status" value="1"/>
</dbReference>
<dbReference type="RefSeq" id="WP_047916344.1">
    <property type="nucleotide sequence ID" value="NZ_LN774769.1"/>
</dbReference>
<dbReference type="PANTHER" id="PTHR43581">
    <property type="entry name" value="ATP/GTP PHOSPHATASE"/>
    <property type="match status" value="1"/>
</dbReference>
<proteinExistence type="predicted"/>
<evidence type="ECO:0000259" key="1">
    <source>
        <dbReference type="SMART" id="SM00382"/>
    </source>
</evidence>
<dbReference type="InterPro" id="IPR003593">
    <property type="entry name" value="AAA+_ATPase"/>
</dbReference>
<dbReference type="EMBL" id="LN774769">
    <property type="protein sequence ID" value="CEN29361.1"/>
    <property type="molecule type" value="Genomic_DNA"/>
</dbReference>
<dbReference type="SMART" id="SM00382">
    <property type="entry name" value="AAA"/>
    <property type="match status" value="1"/>
</dbReference>
<dbReference type="Proteomes" id="UP000033166">
    <property type="component" value="Chromosome I"/>
</dbReference>
<dbReference type="InterPro" id="IPR003959">
    <property type="entry name" value="ATPase_AAA_core"/>
</dbReference>
<dbReference type="GO" id="GO:0016887">
    <property type="term" value="F:ATP hydrolysis activity"/>
    <property type="evidence" value="ECO:0007669"/>
    <property type="project" value="InterPro"/>
</dbReference>
<sequence length="561" mass="63988">MLKNIQTTLINQLQTKTTLEITNVNIFVGPNSSGKSIFLKELNNYLTLSNVEFNNNYDAKIIDTIEFSSITLEDQLQYINSLGGSINKEQYNADNWNSLRLDNFSYNIAISPIYNAFNSSESNRDRVEYFDNFFTLYLNGQTRLTMLQSIDFSPYDKSLLSPFAKMYHHKDLYDEFKEYIKDAFDLFTYFRIDGSYIEFVFSRTSAPEDFDEFSLKPESTEFLKKCLTHNDLSDGQRSYIGILLQLLAGNPETIIIDEVEAFLHPPLARKLGSLISKIANDTNKQIFLSTHSPNIILGAIQSGAKTNIIRLTYDGTIGRSTIIDSKHLTSIMAHPLIRSTSFLDALFYKNAIVTESDSDRAFYQEINFRLSKFTPEKSITDCIFLNAQNKQTVGTLVRELRNLGVPTASIIDLDFIKDGGSVFTEYLSSVNIPKTLHKTIETSKTTVQNYYKNLHDDFKTLKSKGISALQGEDLSPAELLLETLGKYGQFPVPVGELECWLPQVESHNHGSKWLIKKFENLGFDEFSSDYIKPENNDVWEFISKINQWLENSQRSGMLSTN</sequence>
<organism evidence="2 3">
    <name type="scientific">Pseudolactococcus piscium MKFS47</name>
    <dbReference type="NCBI Taxonomy" id="297352"/>
    <lineage>
        <taxon>Bacteria</taxon>
        <taxon>Bacillati</taxon>
        <taxon>Bacillota</taxon>
        <taxon>Bacilli</taxon>
        <taxon>Lactobacillales</taxon>
        <taxon>Streptococcaceae</taxon>
        <taxon>Pseudolactococcus</taxon>
    </lineage>
</organism>
<protein>
    <submittedName>
        <fullName evidence="2">Putative ATPase</fullName>
    </submittedName>
</protein>
<dbReference type="GO" id="GO:0005524">
    <property type="term" value="F:ATP binding"/>
    <property type="evidence" value="ECO:0007669"/>
    <property type="project" value="InterPro"/>
</dbReference>
<dbReference type="HOGENOM" id="CLU_035695_0_0_9"/>
<dbReference type="CDD" id="cd00267">
    <property type="entry name" value="ABC_ATPase"/>
    <property type="match status" value="1"/>
</dbReference>
<dbReference type="Gene3D" id="3.40.50.300">
    <property type="entry name" value="P-loop containing nucleotide triphosphate hydrolases"/>
    <property type="match status" value="1"/>
</dbReference>
<dbReference type="InterPro" id="IPR051396">
    <property type="entry name" value="Bact_Antivir_Def_Nuclease"/>
</dbReference>
<name>A0A0D6DZZ6_9LACT</name>
<evidence type="ECO:0000313" key="2">
    <source>
        <dbReference type="EMBL" id="CEN29361.1"/>
    </source>
</evidence>
<dbReference type="SUPFAM" id="SSF52540">
    <property type="entry name" value="P-loop containing nucleoside triphosphate hydrolases"/>
    <property type="match status" value="1"/>
</dbReference>
<dbReference type="InterPro" id="IPR027417">
    <property type="entry name" value="P-loop_NTPase"/>
</dbReference>
<dbReference type="AlphaFoldDB" id="A0A0D6DZZ6"/>
<reference evidence="3" key="1">
    <citation type="submission" date="2015-01" db="EMBL/GenBank/DDBJ databases">
        <authorList>
            <person name="Andreevskaya M."/>
        </authorList>
    </citation>
    <scope>NUCLEOTIDE SEQUENCE [LARGE SCALE GENOMIC DNA]</scope>
    <source>
        <strain evidence="3">MKFS47</strain>
    </source>
</reference>
<accession>A0A0D6DZZ6</accession>
<dbReference type="KEGG" id="lpk:LACPI_2161"/>